<feature type="transmembrane region" description="Helical" evidence="1">
    <location>
        <begin position="12"/>
        <end position="32"/>
    </location>
</feature>
<dbReference type="AlphaFoldDB" id="A0A1A8T4R9"/>
<evidence type="ECO:0000256" key="1">
    <source>
        <dbReference type="SAM" id="Phobius"/>
    </source>
</evidence>
<keyword evidence="1" id="KW-0472">Membrane</keyword>
<dbReference type="Proteomes" id="UP000092627">
    <property type="component" value="Unassembled WGS sequence"/>
</dbReference>
<dbReference type="STRING" id="295068.MAQ5080_00396"/>
<name>A0A1A8T4R9_9GAMM</name>
<keyword evidence="1" id="KW-0812">Transmembrane</keyword>
<evidence type="ECO:0000313" key="2">
    <source>
        <dbReference type="EMBL" id="SBS25884.1"/>
    </source>
</evidence>
<organism evidence="2 3">
    <name type="scientific">Marinomonas aquimarina</name>
    <dbReference type="NCBI Taxonomy" id="295068"/>
    <lineage>
        <taxon>Bacteria</taxon>
        <taxon>Pseudomonadati</taxon>
        <taxon>Pseudomonadota</taxon>
        <taxon>Gammaproteobacteria</taxon>
        <taxon>Oceanospirillales</taxon>
        <taxon>Oceanospirillaceae</taxon>
        <taxon>Marinomonas</taxon>
    </lineage>
</organism>
<dbReference type="EMBL" id="FLOC01000001">
    <property type="protein sequence ID" value="SBS25884.1"/>
    <property type="molecule type" value="Genomic_DNA"/>
</dbReference>
<gene>
    <name evidence="2" type="ORF">MAQ5080_00396</name>
</gene>
<protein>
    <recommendedName>
        <fullName evidence="4">TadE-like protein</fullName>
    </recommendedName>
</protein>
<keyword evidence="3" id="KW-1185">Reference proteome</keyword>
<dbReference type="OrthoDB" id="5876198at2"/>
<proteinExistence type="predicted"/>
<evidence type="ECO:0000313" key="3">
    <source>
        <dbReference type="Proteomes" id="UP000092627"/>
    </source>
</evidence>
<dbReference type="Pfam" id="PF16964">
    <property type="entry name" value="TadF"/>
    <property type="match status" value="1"/>
</dbReference>
<reference evidence="2 3" key="1">
    <citation type="submission" date="2016-06" db="EMBL/GenBank/DDBJ databases">
        <authorList>
            <person name="Kjaerup R.B."/>
            <person name="Dalgaard T.S."/>
            <person name="Juul-Madsen H.R."/>
        </authorList>
    </citation>
    <scope>NUCLEOTIDE SEQUENCE [LARGE SCALE GENOMIC DNA]</scope>
    <source>
        <strain evidence="2 3">CECT 5080</strain>
    </source>
</reference>
<accession>A0A1A8T4R9</accession>
<dbReference type="RefSeq" id="WP_067204793.1">
    <property type="nucleotide sequence ID" value="NZ_FLOC01000001.1"/>
</dbReference>
<dbReference type="InterPro" id="IPR031582">
    <property type="entry name" value="TadF"/>
</dbReference>
<sequence length="179" mass="19477">MKNSFFARRKQSGVFAVEFAVLAFGLAFVFAFCGDVVMRLSTHGKLDRIAYSSVSMIRERTALFSGVDMTAADATQFNDLWSIAQGSLQRVMGGYEAEKFGMVLEVLTFNDAGVAQPLITFTDSPDTNCQVSSALGAIIADSATSLYRVTLCYRTDNWFGSLIGKDYGLVRSNALSVGR</sequence>
<keyword evidence="1" id="KW-1133">Transmembrane helix</keyword>
<evidence type="ECO:0008006" key="4">
    <source>
        <dbReference type="Google" id="ProtNLM"/>
    </source>
</evidence>